<protein>
    <submittedName>
        <fullName evidence="5">GntR family transcriptional regulator</fullName>
    </submittedName>
</protein>
<feature type="domain" description="GntR C-terminal" evidence="4">
    <location>
        <begin position="94"/>
        <end position="223"/>
    </location>
</feature>
<dbReference type="SUPFAM" id="SSF48008">
    <property type="entry name" value="GntR ligand-binding domain-like"/>
    <property type="match status" value="1"/>
</dbReference>
<dbReference type="Gene3D" id="1.20.120.530">
    <property type="entry name" value="GntR ligand-binding domain-like"/>
    <property type="match status" value="1"/>
</dbReference>
<dbReference type="SMART" id="SM00895">
    <property type="entry name" value="FCD"/>
    <property type="match status" value="1"/>
</dbReference>
<keyword evidence="1" id="KW-0805">Transcription regulation</keyword>
<evidence type="ECO:0000259" key="4">
    <source>
        <dbReference type="SMART" id="SM00895"/>
    </source>
</evidence>
<dbReference type="InterPro" id="IPR011711">
    <property type="entry name" value="GntR_C"/>
</dbReference>
<evidence type="ECO:0000256" key="2">
    <source>
        <dbReference type="ARBA" id="ARBA00023125"/>
    </source>
</evidence>
<keyword evidence="6" id="KW-1185">Reference proteome</keyword>
<dbReference type="SUPFAM" id="SSF46785">
    <property type="entry name" value="Winged helix' DNA-binding domain"/>
    <property type="match status" value="1"/>
</dbReference>
<dbReference type="EMBL" id="CP135076">
    <property type="protein sequence ID" value="WNO52394.1"/>
    <property type="molecule type" value="Genomic_DNA"/>
</dbReference>
<dbReference type="PANTHER" id="PTHR43537:SF5">
    <property type="entry name" value="UXU OPERON TRANSCRIPTIONAL REGULATOR"/>
    <property type="match status" value="1"/>
</dbReference>
<dbReference type="InterPro" id="IPR000524">
    <property type="entry name" value="Tscrpt_reg_HTH_GntR"/>
</dbReference>
<dbReference type="Gene3D" id="1.10.10.10">
    <property type="entry name" value="Winged helix-like DNA-binding domain superfamily/Winged helix DNA-binding domain"/>
    <property type="match status" value="1"/>
</dbReference>
<gene>
    <name evidence="5" type="ORF">RPR59_07845</name>
</gene>
<keyword evidence="3" id="KW-0804">Transcription</keyword>
<evidence type="ECO:0000256" key="3">
    <source>
        <dbReference type="ARBA" id="ARBA00023163"/>
    </source>
</evidence>
<evidence type="ECO:0000313" key="6">
    <source>
        <dbReference type="Proteomes" id="UP001302249"/>
    </source>
</evidence>
<evidence type="ECO:0000313" key="5">
    <source>
        <dbReference type="EMBL" id="WNO52394.1"/>
    </source>
</evidence>
<name>A0ABZ0B4U5_9SPHN</name>
<dbReference type="Proteomes" id="UP001302249">
    <property type="component" value="Chromosome"/>
</dbReference>
<dbReference type="Pfam" id="PF00392">
    <property type="entry name" value="GntR"/>
    <property type="match status" value="1"/>
</dbReference>
<dbReference type="PANTHER" id="PTHR43537">
    <property type="entry name" value="TRANSCRIPTIONAL REGULATOR, GNTR FAMILY"/>
    <property type="match status" value="1"/>
</dbReference>
<accession>A0ABZ0B4U5</accession>
<organism evidence="5 6">
    <name type="scientific">Stakelama saccharophila</name>
    <dbReference type="NCBI Taxonomy" id="3075605"/>
    <lineage>
        <taxon>Bacteria</taxon>
        <taxon>Pseudomonadati</taxon>
        <taxon>Pseudomonadota</taxon>
        <taxon>Alphaproteobacteria</taxon>
        <taxon>Sphingomonadales</taxon>
        <taxon>Sphingomonadaceae</taxon>
        <taxon>Stakelama</taxon>
    </lineage>
</organism>
<dbReference type="InterPro" id="IPR036388">
    <property type="entry name" value="WH-like_DNA-bd_sf"/>
</dbReference>
<dbReference type="InterPro" id="IPR036390">
    <property type="entry name" value="WH_DNA-bd_sf"/>
</dbReference>
<dbReference type="InterPro" id="IPR008920">
    <property type="entry name" value="TF_FadR/GntR_C"/>
</dbReference>
<keyword evidence="2" id="KW-0238">DNA-binding</keyword>
<evidence type="ECO:0000256" key="1">
    <source>
        <dbReference type="ARBA" id="ARBA00023015"/>
    </source>
</evidence>
<reference evidence="5 6" key="1">
    <citation type="submission" date="2023-09" db="EMBL/GenBank/DDBJ databases">
        <authorList>
            <person name="Rey-Velasco X."/>
        </authorList>
    </citation>
    <scope>NUCLEOTIDE SEQUENCE [LARGE SCALE GENOMIC DNA]</scope>
    <source>
        <strain evidence="5 6">W311</strain>
    </source>
</reference>
<dbReference type="Pfam" id="PF07729">
    <property type="entry name" value="FCD"/>
    <property type="match status" value="1"/>
</dbReference>
<sequence length="232" mass="25757">MKQAASSKQTKTRAVSTEHERLSDIAYRKILEGLFDRTVPAGAFVSQNALVGMLGIPVQPLRDALRVLEAEGVLTIHPRSGIQFLKPDLELARSTYQFRTIIERSAARSYAESGDAQEIAGMIAEHEALIAEIEGGAFGSETIDKLDDLEERLHGGMLASLRNPLVENTARRLKNYVRLIRLERLVTQPLALRTLREHMNILHAIEKRDPDAAEAALAAHFQAALQRILGMF</sequence>
<dbReference type="RefSeq" id="WP_313912794.1">
    <property type="nucleotide sequence ID" value="NZ_CP135076.1"/>
</dbReference>
<proteinExistence type="predicted"/>